<evidence type="ECO:0000256" key="3">
    <source>
        <dbReference type="ARBA" id="ARBA00022490"/>
    </source>
</evidence>
<evidence type="ECO:0000256" key="8">
    <source>
        <dbReference type="HAMAP-Rule" id="MF_00100"/>
    </source>
</evidence>
<dbReference type="GO" id="GO:0016746">
    <property type="term" value="F:acyltransferase activity"/>
    <property type="evidence" value="ECO:0007669"/>
    <property type="project" value="UniProtKB-KW"/>
</dbReference>
<name>U2EL63_9GAMM</name>
<dbReference type="InterPro" id="IPR013575">
    <property type="entry name" value="IF2_assoc_dom_bac"/>
</dbReference>
<organism evidence="13 14">
    <name type="scientific">Salinisphaera shabanensis E1L3A</name>
    <dbReference type="NCBI Taxonomy" id="1033802"/>
    <lineage>
        <taxon>Bacteria</taxon>
        <taxon>Pseudomonadati</taxon>
        <taxon>Pseudomonadota</taxon>
        <taxon>Gammaproteobacteria</taxon>
        <taxon>Salinisphaerales</taxon>
        <taxon>Salinisphaeraceae</taxon>
        <taxon>Salinisphaera</taxon>
    </lineage>
</organism>
<dbReference type="PANTHER" id="PTHR43381:SF5">
    <property type="entry name" value="TR-TYPE G DOMAIN-CONTAINING PROTEIN"/>
    <property type="match status" value="1"/>
</dbReference>
<dbReference type="CDD" id="cd01887">
    <property type="entry name" value="IF2_eIF5B"/>
    <property type="match status" value="1"/>
</dbReference>
<feature type="binding site" evidence="8">
    <location>
        <begin position="386"/>
        <end position="393"/>
    </location>
    <ligand>
        <name>GTP</name>
        <dbReference type="ChEBI" id="CHEBI:37565"/>
    </ligand>
</feature>
<dbReference type="PROSITE" id="PS01176">
    <property type="entry name" value="IF2"/>
    <property type="match status" value="1"/>
</dbReference>
<keyword evidence="6 8" id="KW-0648">Protein biosynthesis</keyword>
<dbReference type="eggNOG" id="COG0532">
    <property type="taxonomic scope" value="Bacteria"/>
</dbReference>
<keyword evidence="7 8" id="KW-0342">GTP-binding</keyword>
<dbReference type="InterPro" id="IPR027417">
    <property type="entry name" value="P-loop_NTPase"/>
</dbReference>
<evidence type="ECO:0000259" key="12">
    <source>
        <dbReference type="PROSITE" id="PS51722"/>
    </source>
</evidence>
<dbReference type="InterPro" id="IPR044145">
    <property type="entry name" value="IF2_II"/>
</dbReference>
<keyword evidence="13" id="KW-0808">Transferase</keyword>
<dbReference type="GO" id="GO:0005525">
    <property type="term" value="F:GTP binding"/>
    <property type="evidence" value="ECO:0007669"/>
    <property type="project" value="UniProtKB-KW"/>
</dbReference>
<dbReference type="SUPFAM" id="SSF52540">
    <property type="entry name" value="P-loop containing nucleoside triphosphate hydrolases"/>
    <property type="match status" value="1"/>
</dbReference>
<feature type="region of interest" description="Disordered" evidence="11">
    <location>
        <begin position="49"/>
        <end position="276"/>
    </location>
</feature>
<dbReference type="FunFam" id="2.40.30.10:FF:000007">
    <property type="entry name" value="Translation initiation factor IF-2"/>
    <property type="match status" value="1"/>
</dbReference>
<dbReference type="Pfam" id="PF00009">
    <property type="entry name" value="GTP_EFTU"/>
    <property type="match status" value="1"/>
</dbReference>
<dbReference type="InterPro" id="IPR015760">
    <property type="entry name" value="TIF_IF2"/>
</dbReference>
<keyword evidence="5 8" id="KW-0547">Nucleotide-binding</keyword>
<dbReference type="AlphaFoldDB" id="U2EL63"/>
<comment type="subcellular location">
    <subcellularLocation>
        <location evidence="8">Cytoplasm</location>
    </subcellularLocation>
</comment>
<dbReference type="Pfam" id="PF04760">
    <property type="entry name" value="IF2_N"/>
    <property type="match status" value="2"/>
</dbReference>
<evidence type="ECO:0000313" key="14">
    <source>
        <dbReference type="Proteomes" id="UP000006242"/>
    </source>
</evidence>
<feature type="compositionally biased region" description="Basic and acidic residues" evidence="11">
    <location>
        <begin position="131"/>
        <end position="244"/>
    </location>
</feature>
<dbReference type="Pfam" id="PF22042">
    <property type="entry name" value="EF-G_D2"/>
    <property type="match status" value="1"/>
</dbReference>
<keyword evidence="4 8" id="KW-0396">Initiation factor</keyword>
<dbReference type="GO" id="GO:0005829">
    <property type="term" value="C:cytosol"/>
    <property type="evidence" value="ECO:0007669"/>
    <property type="project" value="TreeGrafter"/>
</dbReference>
<dbReference type="Gene3D" id="3.40.50.300">
    <property type="entry name" value="P-loop containing nucleotide triphosphate hydrolases"/>
    <property type="match status" value="1"/>
</dbReference>
<dbReference type="OrthoDB" id="9811804at2"/>
<proteinExistence type="inferred from homology"/>
<dbReference type="FunFam" id="3.40.50.300:FF:000019">
    <property type="entry name" value="Translation initiation factor IF-2"/>
    <property type="match status" value="1"/>
</dbReference>
<reference evidence="13 14" key="1">
    <citation type="journal article" date="2011" name="J. Bacteriol.">
        <title>Genome sequence of Salinisphaera shabanensis, a gammaproteobacterium from the harsh, variable environment of the brine-seawater interface of the Shaban Deep in the Red Sea.</title>
        <authorList>
            <person name="Antunes A."/>
            <person name="Alam I."/>
            <person name="Bajic V.B."/>
            <person name="Stingl U."/>
        </authorList>
    </citation>
    <scope>NUCLEOTIDE SEQUENCE [LARGE SCALE GENOMIC DNA]</scope>
    <source>
        <strain evidence="13 14">E1L3A</strain>
    </source>
</reference>
<feature type="coiled-coil region" evidence="10">
    <location>
        <begin position="638"/>
        <end position="665"/>
    </location>
</feature>
<dbReference type="InterPro" id="IPR006847">
    <property type="entry name" value="IF2_N"/>
</dbReference>
<keyword evidence="13" id="KW-0012">Acyltransferase</keyword>
<evidence type="ECO:0000256" key="7">
    <source>
        <dbReference type="ARBA" id="ARBA00023134"/>
    </source>
</evidence>
<evidence type="ECO:0000256" key="1">
    <source>
        <dbReference type="ARBA" id="ARBA00007733"/>
    </source>
</evidence>
<dbReference type="PANTHER" id="PTHR43381">
    <property type="entry name" value="TRANSLATION INITIATION FACTOR IF-2-RELATED"/>
    <property type="match status" value="1"/>
</dbReference>
<feature type="binding site" evidence="8">
    <location>
        <begin position="486"/>
        <end position="489"/>
    </location>
    <ligand>
        <name>GTP</name>
        <dbReference type="ChEBI" id="CHEBI:37565"/>
    </ligand>
</feature>
<keyword evidence="14" id="KW-1185">Reference proteome</keyword>
<dbReference type="NCBIfam" id="TIGR00487">
    <property type="entry name" value="IF-2"/>
    <property type="match status" value="1"/>
</dbReference>
<dbReference type="Gene3D" id="3.40.50.10050">
    <property type="entry name" value="Translation initiation factor IF- 2, domain 3"/>
    <property type="match status" value="1"/>
</dbReference>
<evidence type="ECO:0000256" key="4">
    <source>
        <dbReference type="ARBA" id="ARBA00022540"/>
    </source>
</evidence>
<comment type="similarity">
    <text evidence="1 8 9">Belongs to the TRAFAC class translation factor GTPase superfamily. Classic translation factor GTPase family. IF-2 subfamily.</text>
</comment>
<evidence type="ECO:0000256" key="2">
    <source>
        <dbReference type="ARBA" id="ARBA00020675"/>
    </source>
</evidence>
<dbReference type="InterPro" id="IPR000178">
    <property type="entry name" value="TF_IF2_bacterial-like"/>
</dbReference>
<dbReference type="InterPro" id="IPR000795">
    <property type="entry name" value="T_Tr_GTP-bd_dom"/>
</dbReference>
<reference evidence="13 14" key="2">
    <citation type="journal article" date="2013" name="PLoS ONE">
        <title>INDIGO - INtegrated Data Warehouse of MIcrobial GenOmes with Examples from the Red Sea Extremophiles.</title>
        <authorList>
            <person name="Alam I."/>
            <person name="Antunes A."/>
            <person name="Kamau A.A."/>
            <person name="Ba Alawi W."/>
            <person name="Kalkatawi M."/>
            <person name="Stingl U."/>
            <person name="Bajic V.B."/>
        </authorList>
    </citation>
    <scope>NUCLEOTIDE SEQUENCE [LARGE SCALE GENOMIC DNA]</scope>
    <source>
        <strain evidence="13 14">E1L3A</strain>
    </source>
</reference>
<dbReference type="InterPro" id="IPR005225">
    <property type="entry name" value="Small_GTP-bd"/>
</dbReference>
<sequence>MAQTTVKQLASEVGIPVERLITRLAEAGVSASTESDGISDDDKLKLLRHLRDSGGASRSGGKLGTRKSGVSTRRRSTSELKVNTGRGATSGRTVSVEVRKRRTYTNRQQEEAQPEAEPEQPAQPPQPDPEQQARAEAEKAEQDRVAQEAAEQARVEEAKRAEAEAAAQREQEEVLRQQAEERAKREAEINAQREAKEKADREALDKERAKRTVKVDDARSRAQENLRRAAENHGRTQEDVDREKNRGKRKELHVAEGKEGRRKSKKKRVTRSSSKVNVATDHGFERPTAPVVRDVEIPELITVAELAQRMAVKGGDLLKRMMKLGVMATINQTVDQDTAHLLVEEMGHNPKPVKSETAEETLIDEVRAEENEVEGVSRAPVVTIMGHVDHGKTSLLDYIRRTKVQAGEAGGITQHIGAYHVKHDKGAITFIDTPGHAAFTRMRARGAEITDIAILIVAADDGVMPQTKESIQHARAAGVPMVVAVTKMDVQAADIDKVKSGLSAEDIIPEDWGGDTMVLPVSSHTGEGIDDLLDAILLQAEVAEFKAPIDVPARGTVIESSLEKGRGPVATILVKAGTLKRGDAILAGPHFGRVRAMFNELGEQVKSAGPSIPVEVLGLSGTPEAGDDAFVVANEKRAKEIASQRDERERENKLAQQQAARLEEVFSAIGENGPSETKDLNLLIKGDVQGSVEALVESLGKIPSEEVKIRIISSGVGGISESDVELSLASKAIIIGFNVRADAKARKVIQESGVDVRYYSVIYEAIQDVTDAVSGLLGTEVREEIIGLAEVRDVFRSSKLGAIAGCLVADGNVVRGQPIRVLRDNVVVYEGELESLRRHKDDVNRVPAGTECGIGVKNYNDIKPGDQIEVYERTEVQRAVQTAEPA</sequence>
<dbReference type="CDD" id="cd03702">
    <property type="entry name" value="IF2_mtIF2_II"/>
    <property type="match status" value="1"/>
</dbReference>
<feature type="region of interest" description="G-domain" evidence="8">
    <location>
        <begin position="380"/>
        <end position="528"/>
    </location>
</feature>
<evidence type="ECO:0000256" key="9">
    <source>
        <dbReference type="RuleBase" id="RU000644"/>
    </source>
</evidence>
<dbReference type="SUPFAM" id="SSF50447">
    <property type="entry name" value="Translation proteins"/>
    <property type="match status" value="2"/>
</dbReference>
<dbReference type="InterPro" id="IPR023115">
    <property type="entry name" value="TIF_IF2_dom3"/>
</dbReference>
<dbReference type="GO" id="GO:0003743">
    <property type="term" value="F:translation initiation factor activity"/>
    <property type="evidence" value="ECO:0007669"/>
    <property type="project" value="UniProtKB-UniRule"/>
</dbReference>
<dbReference type="NCBIfam" id="TIGR00231">
    <property type="entry name" value="small_GTP"/>
    <property type="match status" value="1"/>
</dbReference>
<dbReference type="InterPro" id="IPR009000">
    <property type="entry name" value="Transl_B-barrel_sf"/>
</dbReference>
<dbReference type="InterPro" id="IPR036925">
    <property type="entry name" value="TIF_IF2_dom3_sf"/>
</dbReference>
<dbReference type="InterPro" id="IPR009061">
    <property type="entry name" value="DNA-bd_dom_put_sf"/>
</dbReference>
<dbReference type="Proteomes" id="UP000006242">
    <property type="component" value="Unassembled WGS sequence"/>
</dbReference>
<dbReference type="GO" id="GO:0003924">
    <property type="term" value="F:GTPase activity"/>
    <property type="evidence" value="ECO:0007669"/>
    <property type="project" value="UniProtKB-UniRule"/>
</dbReference>
<dbReference type="Gene3D" id="2.40.30.10">
    <property type="entry name" value="Translation factors"/>
    <property type="match status" value="2"/>
</dbReference>
<dbReference type="CDD" id="cd03692">
    <property type="entry name" value="mtIF2_IVc"/>
    <property type="match status" value="1"/>
</dbReference>
<dbReference type="SUPFAM" id="SSF52156">
    <property type="entry name" value="Initiation factor IF2/eIF5b, domain 3"/>
    <property type="match status" value="1"/>
</dbReference>
<dbReference type="STRING" id="1033802.SSPSH_002378"/>
<comment type="function">
    <text evidence="8 9">One of the essential components for the initiation of protein synthesis. Protects formylmethionyl-tRNA from spontaneous hydrolysis and promotes its binding to the 30S ribosomal subunits. Also involved in the hydrolysis of GTP during the formation of the 70S ribosomal complex.</text>
</comment>
<dbReference type="Pfam" id="PF08364">
    <property type="entry name" value="IF2_assoc"/>
    <property type="match status" value="1"/>
</dbReference>
<evidence type="ECO:0000256" key="10">
    <source>
        <dbReference type="SAM" id="Coils"/>
    </source>
</evidence>
<keyword evidence="3 8" id="KW-0963">Cytoplasm</keyword>
<evidence type="ECO:0000313" key="13">
    <source>
        <dbReference type="EMBL" id="ERJ18670.1"/>
    </source>
</evidence>
<dbReference type="InterPro" id="IPR053905">
    <property type="entry name" value="EF-G-like_DII"/>
</dbReference>
<keyword evidence="10" id="KW-0175">Coiled coil</keyword>
<feature type="domain" description="Tr-type G" evidence="12">
    <location>
        <begin position="377"/>
        <end position="544"/>
    </location>
</feature>
<evidence type="ECO:0000256" key="11">
    <source>
        <dbReference type="SAM" id="MobiDB-lite"/>
    </source>
</evidence>
<gene>
    <name evidence="8 13" type="primary">infB</name>
    <name evidence="13" type="ORF">SSPSH_002378</name>
</gene>
<dbReference type="HAMAP" id="MF_00100_B">
    <property type="entry name" value="IF_2_B"/>
    <property type="match status" value="1"/>
</dbReference>
<dbReference type="PROSITE" id="PS51722">
    <property type="entry name" value="G_TR_2"/>
    <property type="match status" value="1"/>
</dbReference>
<dbReference type="EMBL" id="AFNV02000016">
    <property type="protein sequence ID" value="ERJ18670.1"/>
    <property type="molecule type" value="Genomic_DNA"/>
</dbReference>
<evidence type="ECO:0000256" key="6">
    <source>
        <dbReference type="ARBA" id="ARBA00022917"/>
    </source>
</evidence>
<dbReference type="Pfam" id="PF11987">
    <property type="entry name" value="IF-2"/>
    <property type="match status" value="1"/>
</dbReference>
<evidence type="ECO:0000256" key="5">
    <source>
        <dbReference type="ARBA" id="ARBA00022741"/>
    </source>
</evidence>
<dbReference type="FunFam" id="3.40.50.10050:FF:000001">
    <property type="entry name" value="Translation initiation factor IF-2"/>
    <property type="match status" value="1"/>
</dbReference>
<comment type="caution">
    <text evidence="13">The sequence shown here is derived from an EMBL/GenBank/DDBJ whole genome shotgun (WGS) entry which is preliminary data.</text>
</comment>
<feature type="binding site" evidence="8">
    <location>
        <begin position="432"/>
        <end position="436"/>
    </location>
    <ligand>
        <name>GTP</name>
        <dbReference type="ChEBI" id="CHEBI:37565"/>
    </ligand>
</feature>
<dbReference type="SUPFAM" id="SSF46955">
    <property type="entry name" value="Putative DNA-binding domain"/>
    <property type="match status" value="1"/>
</dbReference>
<feature type="compositionally biased region" description="Basic residues" evidence="11">
    <location>
        <begin position="260"/>
        <end position="270"/>
    </location>
</feature>
<dbReference type="RefSeq" id="WP_006913463.1">
    <property type="nucleotide sequence ID" value="NZ_AFNV02000016.1"/>
</dbReference>
<dbReference type="Gene3D" id="3.30.56.50">
    <property type="entry name" value="Putative DNA-binding domain, N-terminal subdomain of bacterial translation initiation factor IF2"/>
    <property type="match status" value="1"/>
</dbReference>
<dbReference type="FunFam" id="2.40.30.10:FF:000008">
    <property type="entry name" value="Translation initiation factor IF-2"/>
    <property type="match status" value="1"/>
</dbReference>
<accession>U2EL63</accession>
<protein>
    <recommendedName>
        <fullName evidence="2 8">Translation initiation factor IF-2</fullName>
    </recommendedName>
</protein>